<evidence type="ECO:0000259" key="2">
    <source>
        <dbReference type="PROSITE" id="PS50887"/>
    </source>
</evidence>
<dbReference type="SMART" id="SM00086">
    <property type="entry name" value="PAC"/>
    <property type="match status" value="1"/>
</dbReference>
<reference evidence="3 4" key="1">
    <citation type="submission" date="2011-04" db="EMBL/GenBank/DDBJ databases">
        <title>The Genome Sequence of Clostridium citroniae WAL-19142.</title>
        <authorList>
            <consortium name="The Broad Institute Genome Sequencing Platform"/>
            <person name="Earl A."/>
            <person name="Ward D."/>
            <person name="Feldgarden M."/>
            <person name="Gevers D."/>
            <person name="Warren Y.A."/>
            <person name="Tyrrell K.L."/>
            <person name="Citron D.M."/>
            <person name="Goldstein E.J."/>
            <person name="Daigneault M."/>
            <person name="Allen-Vercoe E."/>
            <person name="Young S.K."/>
            <person name="Zeng Q."/>
            <person name="Gargeya S."/>
            <person name="Fitzgerald M."/>
            <person name="Haas B."/>
            <person name="Abouelleil A."/>
            <person name="Alvarado L."/>
            <person name="Arachchi H.M."/>
            <person name="Berlin A."/>
            <person name="Brown A."/>
            <person name="Chapman S.B."/>
            <person name="Chen Z."/>
            <person name="Dunbar C."/>
            <person name="Freedman E."/>
            <person name="Gearin G."/>
            <person name="Gellesch M."/>
            <person name="Goldberg J."/>
            <person name="Griggs A."/>
            <person name="Gujja S."/>
            <person name="Heilman E.R."/>
            <person name="Heiman D."/>
            <person name="Howarth C."/>
            <person name="Larson L."/>
            <person name="Lui A."/>
            <person name="MacDonald P.J."/>
            <person name="Mehta T."/>
            <person name="Montmayeur A."/>
            <person name="Murphy C."/>
            <person name="Neiman D."/>
            <person name="Pearson M."/>
            <person name="Priest M."/>
            <person name="Roberts A."/>
            <person name="Saif S."/>
            <person name="Shea T."/>
            <person name="Shenoy N."/>
            <person name="Sisk P."/>
            <person name="Stolte C."/>
            <person name="Sykes S."/>
            <person name="White J."/>
            <person name="Yandava C."/>
            <person name="Wortman J."/>
            <person name="Nusbaum C."/>
            <person name="Birren B."/>
        </authorList>
    </citation>
    <scope>NUCLEOTIDE SEQUENCE [LARGE SCALE GENOMIC DNA]</scope>
    <source>
        <strain evidence="3 4">WAL-19142</strain>
    </source>
</reference>
<dbReference type="PANTHER" id="PTHR46663">
    <property type="entry name" value="DIGUANYLATE CYCLASE DGCT-RELATED"/>
    <property type="match status" value="1"/>
</dbReference>
<dbReference type="PANTHER" id="PTHR46663:SF4">
    <property type="entry name" value="DIGUANYLATE CYCLASE DGCT-RELATED"/>
    <property type="match status" value="1"/>
</dbReference>
<dbReference type="PATRIC" id="fig|742734.4.peg.2861"/>
<dbReference type="CDD" id="cd01949">
    <property type="entry name" value="GGDEF"/>
    <property type="match status" value="1"/>
</dbReference>
<proteinExistence type="predicted"/>
<dbReference type="InterPro" id="IPR013655">
    <property type="entry name" value="PAS_fold_3"/>
</dbReference>
<feature type="domain" description="GGDEF" evidence="2">
    <location>
        <begin position="175"/>
        <end position="300"/>
    </location>
</feature>
<dbReference type="InterPro" id="IPR029787">
    <property type="entry name" value="Nucleotide_cyclase"/>
</dbReference>
<evidence type="ECO:0000313" key="3">
    <source>
        <dbReference type="EMBL" id="KMW19181.1"/>
    </source>
</evidence>
<sequence>MNELEQYKERLRIALSAARICIFEVDILRQQYTFFENAETIFGVSGDDILKDVQPYSVLEPEAYRLAVSEYFSHPDDWEVIEDAFAQILNGKPAIYDARMKAGGSGFIWCRIHVTPIIEDNKPVRMIGVIMDITDTKKKTESLEQAVNRDAFTGFYNKEYSITLIRDILEERKNLQHALVILDIDNFKHFNDTYGHDQGDRIIKSLSRTIKMSFRKTDILGRFGGDEFIIFIPDIEDEKWLYRKLQNLSRLEIDDFVCTNSMGVAVFPREAANFNLLFKKADIALYHAKISKEKPVFFSELDRSEQEIPLR</sequence>
<dbReference type="SUPFAM" id="SSF55073">
    <property type="entry name" value="Nucleotide cyclase"/>
    <property type="match status" value="1"/>
</dbReference>
<evidence type="ECO:0000313" key="4">
    <source>
        <dbReference type="Proteomes" id="UP000037392"/>
    </source>
</evidence>
<dbReference type="Gene3D" id="3.30.450.20">
    <property type="entry name" value="PAS domain"/>
    <property type="match status" value="1"/>
</dbReference>
<feature type="domain" description="PAC" evidence="1">
    <location>
        <begin position="94"/>
        <end position="145"/>
    </location>
</feature>
<dbReference type="Proteomes" id="UP000037392">
    <property type="component" value="Unassembled WGS sequence"/>
</dbReference>
<organism evidence="3 4">
    <name type="scientific">[Clostridium] citroniae WAL-19142</name>
    <dbReference type="NCBI Taxonomy" id="742734"/>
    <lineage>
        <taxon>Bacteria</taxon>
        <taxon>Bacillati</taxon>
        <taxon>Bacillota</taxon>
        <taxon>Clostridia</taxon>
        <taxon>Lachnospirales</taxon>
        <taxon>Lachnospiraceae</taxon>
        <taxon>Enterocloster</taxon>
    </lineage>
</organism>
<dbReference type="PROSITE" id="PS50887">
    <property type="entry name" value="GGDEF"/>
    <property type="match status" value="1"/>
</dbReference>
<evidence type="ECO:0008006" key="5">
    <source>
        <dbReference type="Google" id="ProtNLM"/>
    </source>
</evidence>
<dbReference type="EMBL" id="ADLK01000021">
    <property type="protein sequence ID" value="KMW19181.1"/>
    <property type="molecule type" value="Genomic_DNA"/>
</dbReference>
<dbReference type="SUPFAM" id="SSF55785">
    <property type="entry name" value="PYP-like sensor domain (PAS domain)"/>
    <property type="match status" value="1"/>
</dbReference>
<dbReference type="InterPro" id="IPR000014">
    <property type="entry name" value="PAS"/>
</dbReference>
<dbReference type="SMART" id="SM00267">
    <property type="entry name" value="GGDEF"/>
    <property type="match status" value="1"/>
</dbReference>
<dbReference type="NCBIfam" id="TIGR00229">
    <property type="entry name" value="sensory_box"/>
    <property type="match status" value="1"/>
</dbReference>
<dbReference type="InterPro" id="IPR001610">
    <property type="entry name" value="PAC"/>
</dbReference>
<gene>
    <name evidence="3" type="ORF">HMPREF9470_02666</name>
</gene>
<dbReference type="PROSITE" id="PS50113">
    <property type="entry name" value="PAC"/>
    <property type="match status" value="1"/>
</dbReference>
<evidence type="ECO:0000259" key="1">
    <source>
        <dbReference type="PROSITE" id="PS50113"/>
    </source>
</evidence>
<dbReference type="NCBIfam" id="TIGR00254">
    <property type="entry name" value="GGDEF"/>
    <property type="match status" value="1"/>
</dbReference>
<dbReference type="Gene3D" id="3.30.70.270">
    <property type="match status" value="1"/>
</dbReference>
<comment type="caution">
    <text evidence="3">The sequence shown here is derived from an EMBL/GenBank/DDBJ whole genome shotgun (WGS) entry which is preliminary data.</text>
</comment>
<name>A0A0J9C456_9FIRM</name>
<dbReference type="Pfam" id="PF08447">
    <property type="entry name" value="PAS_3"/>
    <property type="match status" value="1"/>
</dbReference>
<protein>
    <recommendedName>
        <fullName evidence="5">GGDEF domain-containing protein</fullName>
    </recommendedName>
</protein>
<dbReference type="OrthoDB" id="9804955at2"/>
<accession>A0A0J9C456</accession>
<dbReference type="InterPro" id="IPR052163">
    <property type="entry name" value="DGC-Regulatory_Protein"/>
</dbReference>
<dbReference type="RefSeq" id="WP_007865836.1">
    <property type="nucleotide sequence ID" value="NZ_KQ235878.1"/>
</dbReference>
<dbReference type="AlphaFoldDB" id="A0A0J9C456"/>
<dbReference type="InterPro" id="IPR000700">
    <property type="entry name" value="PAS-assoc_C"/>
</dbReference>
<dbReference type="InterPro" id="IPR035965">
    <property type="entry name" value="PAS-like_dom_sf"/>
</dbReference>
<dbReference type="InterPro" id="IPR043128">
    <property type="entry name" value="Rev_trsase/Diguanyl_cyclase"/>
</dbReference>
<dbReference type="InterPro" id="IPR000160">
    <property type="entry name" value="GGDEF_dom"/>
</dbReference>
<dbReference type="Pfam" id="PF00990">
    <property type="entry name" value="GGDEF"/>
    <property type="match status" value="1"/>
</dbReference>
<dbReference type="GeneID" id="93165320"/>